<dbReference type="GO" id="GO:0055085">
    <property type="term" value="P:transmembrane transport"/>
    <property type="evidence" value="ECO:0007669"/>
    <property type="project" value="InterPro"/>
</dbReference>
<proteinExistence type="inferred from homology"/>
<dbReference type="Proteomes" id="UP001163687">
    <property type="component" value="Chromosome"/>
</dbReference>
<keyword evidence="5 7" id="KW-1133">Transmembrane helix</keyword>
<comment type="subcellular location">
    <subcellularLocation>
        <location evidence="1 7">Cell membrane</location>
        <topology evidence="1 7">Multi-pass membrane protein</topology>
    </subcellularLocation>
</comment>
<dbReference type="SUPFAM" id="SSF161098">
    <property type="entry name" value="MetI-like"/>
    <property type="match status" value="1"/>
</dbReference>
<protein>
    <submittedName>
        <fullName evidence="9">Glutathione ABC transporter permease GsiD</fullName>
    </submittedName>
</protein>
<reference evidence="9" key="1">
    <citation type="submission" date="2022-03" db="EMBL/GenBank/DDBJ databases">
        <title>Complete genome sequence of Caldinitratiruptor microaerophilus.</title>
        <authorList>
            <person name="Mukaiyama R."/>
            <person name="Nishiyama T."/>
            <person name="Ueda K."/>
        </authorList>
    </citation>
    <scope>NUCLEOTIDE SEQUENCE</scope>
    <source>
        <strain evidence="9">JCM 16183</strain>
    </source>
</reference>
<evidence type="ECO:0000256" key="4">
    <source>
        <dbReference type="ARBA" id="ARBA00022692"/>
    </source>
</evidence>
<evidence type="ECO:0000256" key="3">
    <source>
        <dbReference type="ARBA" id="ARBA00022475"/>
    </source>
</evidence>
<dbReference type="InterPro" id="IPR035906">
    <property type="entry name" value="MetI-like_sf"/>
</dbReference>
<dbReference type="Pfam" id="PF00528">
    <property type="entry name" value="BPD_transp_1"/>
    <property type="match status" value="1"/>
</dbReference>
<dbReference type="CDD" id="cd06261">
    <property type="entry name" value="TM_PBP2"/>
    <property type="match status" value="1"/>
</dbReference>
<keyword evidence="4 7" id="KW-0812">Transmembrane</keyword>
<keyword evidence="2 7" id="KW-0813">Transport</keyword>
<dbReference type="PROSITE" id="PS50928">
    <property type="entry name" value="ABC_TM1"/>
    <property type="match status" value="1"/>
</dbReference>
<comment type="similarity">
    <text evidence="7">Belongs to the binding-protein-dependent transport system permease family.</text>
</comment>
<dbReference type="InterPro" id="IPR000515">
    <property type="entry name" value="MetI-like"/>
</dbReference>
<evidence type="ECO:0000256" key="1">
    <source>
        <dbReference type="ARBA" id="ARBA00004651"/>
    </source>
</evidence>
<accession>A0AA35CIW3</accession>
<gene>
    <name evidence="9" type="ORF">caldi_03790</name>
</gene>
<feature type="transmembrane region" description="Helical" evidence="7">
    <location>
        <begin position="119"/>
        <end position="146"/>
    </location>
</feature>
<keyword evidence="3" id="KW-1003">Cell membrane</keyword>
<dbReference type="PANTHER" id="PTHR43386:SF1">
    <property type="entry name" value="D,D-DIPEPTIDE TRANSPORT SYSTEM PERMEASE PROTEIN DDPC-RELATED"/>
    <property type="match status" value="1"/>
</dbReference>
<keyword evidence="10" id="KW-1185">Reference proteome</keyword>
<evidence type="ECO:0000259" key="8">
    <source>
        <dbReference type="PROSITE" id="PS50928"/>
    </source>
</evidence>
<evidence type="ECO:0000256" key="6">
    <source>
        <dbReference type="ARBA" id="ARBA00023136"/>
    </source>
</evidence>
<dbReference type="EMBL" id="AP025628">
    <property type="protein sequence ID" value="BDG59289.1"/>
    <property type="molecule type" value="Genomic_DNA"/>
</dbReference>
<evidence type="ECO:0000313" key="10">
    <source>
        <dbReference type="Proteomes" id="UP001163687"/>
    </source>
</evidence>
<organism evidence="9 10">
    <name type="scientific">Caldinitratiruptor microaerophilus</name>
    <dbReference type="NCBI Taxonomy" id="671077"/>
    <lineage>
        <taxon>Bacteria</taxon>
        <taxon>Bacillati</taxon>
        <taxon>Bacillota</taxon>
        <taxon>Clostridia</taxon>
        <taxon>Eubacteriales</taxon>
        <taxon>Symbiobacteriaceae</taxon>
        <taxon>Caldinitratiruptor</taxon>
    </lineage>
</organism>
<evidence type="ECO:0000256" key="2">
    <source>
        <dbReference type="ARBA" id="ARBA00022448"/>
    </source>
</evidence>
<dbReference type="Pfam" id="PF12911">
    <property type="entry name" value="OppC_N"/>
    <property type="match status" value="1"/>
</dbReference>
<name>A0AA35CIW3_9FIRM</name>
<dbReference type="InterPro" id="IPR050366">
    <property type="entry name" value="BP-dependent_transpt_permease"/>
</dbReference>
<keyword evidence="6 7" id="KW-0472">Membrane</keyword>
<evidence type="ECO:0000313" key="9">
    <source>
        <dbReference type="EMBL" id="BDG59289.1"/>
    </source>
</evidence>
<feature type="transmembrane region" description="Helical" evidence="7">
    <location>
        <begin position="200"/>
        <end position="220"/>
    </location>
</feature>
<evidence type="ECO:0000256" key="7">
    <source>
        <dbReference type="RuleBase" id="RU363032"/>
    </source>
</evidence>
<dbReference type="AlphaFoldDB" id="A0AA35CIW3"/>
<evidence type="ECO:0000256" key="5">
    <source>
        <dbReference type="ARBA" id="ARBA00022989"/>
    </source>
</evidence>
<dbReference type="PANTHER" id="PTHR43386">
    <property type="entry name" value="OLIGOPEPTIDE TRANSPORT SYSTEM PERMEASE PROTEIN APPC"/>
    <property type="match status" value="1"/>
</dbReference>
<feature type="transmembrane region" description="Helical" evidence="7">
    <location>
        <begin position="72"/>
        <end position="98"/>
    </location>
</feature>
<sequence>MRTGLRSGSAAAGGLLVLGLALLALLAPWLTPADPLNGDVHARLLPPGPGHPLGTDPLGRDLLARLLYGGRYSLGAAGVVATATLLLGLTVGIVAGYFKGWVDAVLMRLADLVRAFPGRILALVLVGALGPGLKSLMLAMVAVSWVSQARLVRGLTLAAREQEYVLAARVCGLRPVAIVLRHILPAVLPQVAVVMALDMSWFLMSLSAFSLLGLGVQPPAPEWGMMVSEARPYFRTHPHLLLWPGVAIMLAVLGFTLLGEGLRDAWDPHRRGVRP</sequence>
<dbReference type="InterPro" id="IPR025966">
    <property type="entry name" value="OppC_N"/>
</dbReference>
<dbReference type="Gene3D" id="1.10.3720.10">
    <property type="entry name" value="MetI-like"/>
    <property type="match status" value="1"/>
</dbReference>
<dbReference type="GO" id="GO:0005886">
    <property type="term" value="C:plasma membrane"/>
    <property type="evidence" value="ECO:0007669"/>
    <property type="project" value="UniProtKB-SubCell"/>
</dbReference>
<feature type="domain" description="ABC transmembrane type-1" evidence="8">
    <location>
        <begin position="74"/>
        <end position="259"/>
    </location>
</feature>
<feature type="transmembrane region" description="Helical" evidence="7">
    <location>
        <begin position="240"/>
        <end position="262"/>
    </location>
</feature>
<dbReference type="KEGG" id="cmic:caldi_03790"/>